<evidence type="ECO:0000256" key="4">
    <source>
        <dbReference type="ARBA" id="ARBA00022679"/>
    </source>
</evidence>
<evidence type="ECO:0000256" key="11">
    <source>
        <dbReference type="RuleBase" id="RU003783"/>
    </source>
</evidence>
<dbReference type="InterPro" id="IPR039657">
    <property type="entry name" value="Dimethylallyltransferase"/>
</dbReference>
<dbReference type="InterPro" id="IPR018022">
    <property type="entry name" value="IPT"/>
</dbReference>
<feature type="region of interest" description="Interaction with substrate tRNA" evidence="10">
    <location>
        <begin position="157"/>
        <end position="161"/>
    </location>
</feature>
<dbReference type="Gene3D" id="3.40.50.300">
    <property type="entry name" value="P-loop containing nucleotide triphosphate hydrolases"/>
    <property type="match status" value="1"/>
</dbReference>
<dbReference type="EMBL" id="BMFS01000007">
    <property type="protein sequence ID" value="GGH02023.1"/>
    <property type="molecule type" value="Genomic_DNA"/>
</dbReference>
<evidence type="ECO:0000256" key="10">
    <source>
        <dbReference type="HAMAP-Rule" id="MF_00185"/>
    </source>
</evidence>
<name>A0ABQ1XSW4_9PROT</name>
<gene>
    <name evidence="10 14" type="primary">miaA</name>
    <name evidence="14" type="ORF">GCM10007420_17790</name>
</gene>
<reference evidence="15" key="1">
    <citation type="journal article" date="2019" name="Int. J. Syst. Evol. Microbiol.">
        <title>The Global Catalogue of Microorganisms (GCM) 10K type strain sequencing project: providing services to taxonomists for standard genome sequencing and annotation.</title>
        <authorList>
            <consortium name="The Broad Institute Genomics Platform"/>
            <consortium name="The Broad Institute Genome Sequencing Center for Infectious Disease"/>
            <person name="Wu L."/>
            <person name="Ma J."/>
        </authorList>
    </citation>
    <scope>NUCLEOTIDE SEQUENCE [LARGE SCALE GENOMIC DNA]</scope>
    <source>
        <strain evidence="15">CGMCC 1.12766</strain>
    </source>
</reference>
<feature type="region of interest" description="Interaction with substrate tRNA" evidence="10">
    <location>
        <begin position="34"/>
        <end position="37"/>
    </location>
</feature>
<dbReference type="PANTHER" id="PTHR11088">
    <property type="entry name" value="TRNA DIMETHYLALLYLTRANSFERASE"/>
    <property type="match status" value="1"/>
</dbReference>
<keyword evidence="8 10" id="KW-0460">Magnesium</keyword>
<evidence type="ECO:0000256" key="6">
    <source>
        <dbReference type="ARBA" id="ARBA00022741"/>
    </source>
</evidence>
<feature type="binding site" evidence="10">
    <location>
        <begin position="9"/>
        <end position="16"/>
    </location>
    <ligand>
        <name>ATP</name>
        <dbReference type="ChEBI" id="CHEBI:30616"/>
    </ligand>
</feature>
<dbReference type="Gene3D" id="1.10.20.140">
    <property type="match status" value="1"/>
</dbReference>
<evidence type="ECO:0000256" key="13">
    <source>
        <dbReference type="RuleBase" id="RU003785"/>
    </source>
</evidence>
<keyword evidence="7 10" id="KW-0067">ATP-binding</keyword>
<evidence type="ECO:0000256" key="3">
    <source>
        <dbReference type="ARBA" id="ARBA00005842"/>
    </source>
</evidence>
<comment type="similarity">
    <text evidence="3 10 13">Belongs to the IPP transferase family.</text>
</comment>
<evidence type="ECO:0000313" key="14">
    <source>
        <dbReference type="EMBL" id="GGH02023.1"/>
    </source>
</evidence>
<evidence type="ECO:0000256" key="1">
    <source>
        <dbReference type="ARBA" id="ARBA00001946"/>
    </source>
</evidence>
<keyword evidence="5 10" id="KW-0819">tRNA processing</keyword>
<evidence type="ECO:0000256" key="12">
    <source>
        <dbReference type="RuleBase" id="RU003784"/>
    </source>
</evidence>
<evidence type="ECO:0000313" key="15">
    <source>
        <dbReference type="Proteomes" id="UP000648722"/>
    </source>
</evidence>
<evidence type="ECO:0000256" key="2">
    <source>
        <dbReference type="ARBA" id="ARBA00003213"/>
    </source>
</evidence>
<proteinExistence type="inferred from homology"/>
<evidence type="ECO:0000256" key="5">
    <source>
        <dbReference type="ARBA" id="ARBA00022694"/>
    </source>
</evidence>
<keyword evidence="4 10" id="KW-0808">Transferase</keyword>
<feature type="site" description="Interaction with substrate tRNA" evidence="10">
    <location>
        <position position="100"/>
    </location>
</feature>
<keyword evidence="6 10" id="KW-0547">Nucleotide-binding</keyword>
<comment type="subunit">
    <text evidence="10">Monomer.</text>
</comment>
<dbReference type="NCBIfam" id="TIGR00174">
    <property type="entry name" value="miaA"/>
    <property type="match status" value="1"/>
</dbReference>
<organism evidence="14 15">
    <name type="scientific">Glycocaulis albus</name>
    <dbReference type="NCBI Taxonomy" id="1382801"/>
    <lineage>
        <taxon>Bacteria</taxon>
        <taxon>Pseudomonadati</taxon>
        <taxon>Pseudomonadota</taxon>
        <taxon>Alphaproteobacteria</taxon>
        <taxon>Maricaulales</taxon>
        <taxon>Maricaulaceae</taxon>
        <taxon>Glycocaulis</taxon>
    </lineage>
</organism>
<dbReference type="HAMAP" id="MF_00185">
    <property type="entry name" value="IPP_trans"/>
    <property type="match status" value="1"/>
</dbReference>
<comment type="caution">
    <text evidence="14">The sequence shown here is derived from an EMBL/GenBank/DDBJ whole genome shotgun (WGS) entry which is preliminary data.</text>
</comment>
<protein>
    <recommendedName>
        <fullName evidence="10">tRNA dimethylallyltransferase</fullName>
        <ecNumber evidence="10">2.5.1.75</ecNumber>
    </recommendedName>
    <alternativeName>
        <fullName evidence="10">Dimethylallyl diphosphate:tRNA dimethylallyltransferase</fullName>
        <shortName evidence="10">DMAPP:tRNA dimethylallyltransferase</shortName>
        <shortName evidence="10">DMATase</shortName>
    </alternativeName>
    <alternativeName>
        <fullName evidence="10">Isopentenyl-diphosphate:tRNA isopentenyltransferase</fullName>
        <shortName evidence="10">IPP transferase</shortName>
        <shortName evidence="10">IPPT</shortName>
        <shortName evidence="10">IPTase</shortName>
    </alternativeName>
</protein>
<comment type="cofactor">
    <cofactor evidence="1 10">
        <name>Mg(2+)</name>
        <dbReference type="ChEBI" id="CHEBI:18420"/>
    </cofactor>
</comment>
<sequence length="308" mass="33197">MPPFILIGGPTASGKTALAVTLARRIGGEIINADSMQLYRGLDILSAQPGEAERAGVPHHLFGVADPSERWSAGRWARAALDVAGSLRARGAPAIFAGGTGLYFKTLIDGIAPAPDIPANVRAEVSALEQSGSAALRAEAERLDAEGAGRIKPGDRQRLVRLIELVRTTGQPLSALHADTRPLIAPDSWTGFALRPDRDVLYARIEQRFDSMMEAGALAEARALHARGLDRQLPALKAVGVRPLLAHLDGELGLAEAVERAKTDSRRYAKRQFTWFANQHADWTRLDAPGHDENFARMIASLENMDTP</sequence>
<keyword evidence="15" id="KW-1185">Reference proteome</keyword>
<dbReference type="Pfam" id="PF01715">
    <property type="entry name" value="IPPT"/>
    <property type="match status" value="1"/>
</dbReference>
<comment type="function">
    <text evidence="2 10 12">Catalyzes the transfer of a dimethylallyl group onto the adenine at position 37 in tRNAs that read codons beginning with uridine, leading to the formation of N6-(dimethylallyl)adenosine (i(6)A).</text>
</comment>
<comment type="caution">
    <text evidence="10">Lacks conserved residue(s) required for the propagation of feature annotation.</text>
</comment>
<dbReference type="RefSeq" id="WP_188452224.1">
    <property type="nucleotide sequence ID" value="NZ_BMFS01000007.1"/>
</dbReference>
<dbReference type="SUPFAM" id="SSF52540">
    <property type="entry name" value="P-loop containing nucleoside triphosphate hydrolases"/>
    <property type="match status" value="2"/>
</dbReference>
<dbReference type="PANTHER" id="PTHR11088:SF60">
    <property type="entry name" value="TRNA DIMETHYLALLYLTRANSFERASE"/>
    <property type="match status" value="1"/>
</dbReference>
<feature type="binding site" evidence="10">
    <location>
        <begin position="11"/>
        <end position="16"/>
    </location>
    <ligand>
        <name>substrate</name>
    </ligand>
</feature>
<dbReference type="Proteomes" id="UP000648722">
    <property type="component" value="Unassembled WGS sequence"/>
</dbReference>
<feature type="site" description="Interaction with substrate tRNA" evidence="10">
    <location>
        <position position="122"/>
    </location>
</feature>
<evidence type="ECO:0000256" key="9">
    <source>
        <dbReference type="ARBA" id="ARBA00049563"/>
    </source>
</evidence>
<evidence type="ECO:0000256" key="8">
    <source>
        <dbReference type="ARBA" id="ARBA00022842"/>
    </source>
</evidence>
<dbReference type="InterPro" id="IPR027417">
    <property type="entry name" value="P-loop_NTPase"/>
</dbReference>
<dbReference type="EC" id="2.5.1.75" evidence="10"/>
<comment type="catalytic activity">
    <reaction evidence="9 10 11">
        <text>adenosine(37) in tRNA + dimethylallyl diphosphate = N(6)-dimethylallyladenosine(37) in tRNA + diphosphate</text>
        <dbReference type="Rhea" id="RHEA:26482"/>
        <dbReference type="Rhea" id="RHEA-COMP:10162"/>
        <dbReference type="Rhea" id="RHEA-COMP:10375"/>
        <dbReference type="ChEBI" id="CHEBI:33019"/>
        <dbReference type="ChEBI" id="CHEBI:57623"/>
        <dbReference type="ChEBI" id="CHEBI:74411"/>
        <dbReference type="ChEBI" id="CHEBI:74415"/>
        <dbReference type="EC" id="2.5.1.75"/>
    </reaction>
</comment>
<accession>A0ABQ1XSW4</accession>
<evidence type="ECO:0000256" key="7">
    <source>
        <dbReference type="ARBA" id="ARBA00022840"/>
    </source>
</evidence>